<dbReference type="SUPFAM" id="SSF160219">
    <property type="entry name" value="AMPKBI-like"/>
    <property type="match status" value="1"/>
</dbReference>
<dbReference type="InterPro" id="IPR032640">
    <property type="entry name" value="AMPK1_CBM"/>
</dbReference>
<dbReference type="PANTHER" id="PTHR10343">
    <property type="entry name" value="5'-AMP-ACTIVATED PROTEIN KINASE , BETA SUBUNIT"/>
    <property type="match status" value="1"/>
</dbReference>
<dbReference type="InterPro" id="IPR014756">
    <property type="entry name" value="Ig_E-set"/>
</dbReference>
<dbReference type="InterPro" id="IPR006828">
    <property type="entry name" value="ASC_dom"/>
</dbReference>
<dbReference type="AlphaFoldDB" id="A0A0H5R2N2"/>
<dbReference type="Pfam" id="PF04739">
    <property type="entry name" value="AMPKBI"/>
    <property type="match status" value="1"/>
</dbReference>
<dbReference type="SMART" id="SM01010">
    <property type="entry name" value="AMPKBI"/>
    <property type="match status" value="1"/>
</dbReference>
<dbReference type="SUPFAM" id="SSF81296">
    <property type="entry name" value="E set domains"/>
    <property type="match status" value="1"/>
</dbReference>
<proteinExistence type="inferred from homology"/>
<evidence type="ECO:0000259" key="2">
    <source>
        <dbReference type="SMART" id="SM01010"/>
    </source>
</evidence>
<dbReference type="GO" id="GO:0007165">
    <property type="term" value="P:signal transduction"/>
    <property type="evidence" value="ECO:0007669"/>
    <property type="project" value="TreeGrafter"/>
</dbReference>
<sequence>MGQGPSSAGLGSNDDTTSAVLNEEIMQLDAGTPNLLADHVRECLDSEGLDGNSQHIIDPPDGAKEPESVPAVFTWPYGGENVYITGSFNQWSGKIPMYRSNKDFAVILELPPGVIQYKFIVDDQWRFAPDQPTVVDAQGVINNQIEIKAPEQENNFENDDADGCGTYGQVEPCHDNYAKDPPPLPPHLGIILLNSDEIAGQNDAVMLPVPQHVTLSHLYASRSETAAEEKVCVLGITQRYMSKFVTTVYYRPNPLPGTLPSQPFQAPAPFLS</sequence>
<feature type="domain" description="Association with the SNF1 complex (ASC)" evidence="2">
    <location>
        <begin position="157"/>
        <end position="253"/>
    </location>
</feature>
<dbReference type="GO" id="GO:0031588">
    <property type="term" value="C:nucleotide-activated protein kinase complex"/>
    <property type="evidence" value="ECO:0007669"/>
    <property type="project" value="TreeGrafter"/>
</dbReference>
<dbReference type="Gene3D" id="2.60.40.10">
    <property type="entry name" value="Immunoglobulins"/>
    <property type="match status" value="1"/>
</dbReference>
<dbReference type="EMBL" id="HACM01007769">
    <property type="protein sequence ID" value="CRZ08211.1"/>
    <property type="molecule type" value="Transcribed_RNA"/>
</dbReference>
<accession>A0A0H5R2N2</accession>
<organism evidence="3">
    <name type="scientific">Spongospora subterranea</name>
    <dbReference type="NCBI Taxonomy" id="70186"/>
    <lineage>
        <taxon>Eukaryota</taxon>
        <taxon>Sar</taxon>
        <taxon>Rhizaria</taxon>
        <taxon>Endomyxa</taxon>
        <taxon>Phytomyxea</taxon>
        <taxon>Plasmodiophorida</taxon>
        <taxon>Plasmodiophoridae</taxon>
        <taxon>Spongospora</taxon>
    </lineage>
</organism>
<evidence type="ECO:0000256" key="1">
    <source>
        <dbReference type="ARBA" id="ARBA00010926"/>
    </source>
</evidence>
<comment type="similarity">
    <text evidence="1">Belongs to the 5'-AMP-activated protein kinase beta subunit family.</text>
</comment>
<dbReference type="PANTHER" id="PTHR10343:SF84">
    <property type="entry name" value="5'-AMP-ACTIVATED PROTEIN KINASE SUBUNIT BETA-1"/>
    <property type="match status" value="1"/>
</dbReference>
<dbReference type="GO" id="GO:0005737">
    <property type="term" value="C:cytoplasm"/>
    <property type="evidence" value="ECO:0007669"/>
    <property type="project" value="TreeGrafter"/>
</dbReference>
<dbReference type="GO" id="GO:0019901">
    <property type="term" value="F:protein kinase binding"/>
    <property type="evidence" value="ECO:0007669"/>
    <property type="project" value="TreeGrafter"/>
</dbReference>
<dbReference type="InterPro" id="IPR050827">
    <property type="entry name" value="CRP1_MDG1_kinase"/>
</dbReference>
<evidence type="ECO:0000313" key="3">
    <source>
        <dbReference type="EMBL" id="CRZ08211.1"/>
    </source>
</evidence>
<name>A0A0H5R2N2_9EUKA</name>
<dbReference type="InterPro" id="IPR013783">
    <property type="entry name" value="Ig-like_fold"/>
</dbReference>
<dbReference type="Gene3D" id="6.20.250.60">
    <property type="match status" value="1"/>
</dbReference>
<dbReference type="GO" id="GO:0005634">
    <property type="term" value="C:nucleus"/>
    <property type="evidence" value="ECO:0007669"/>
    <property type="project" value="TreeGrafter"/>
</dbReference>
<protein>
    <recommendedName>
        <fullName evidence="2">Association with the SNF1 complex (ASC) domain-containing protein</fullName>
    </recommendedName>
</protein>
<dbReference type="CDD" id="cd02859">
    <property type="entry name" value="E_set_AMPKbeta_like_N"/>
    <property type="match status" value="1"/>
</dbReference>
<dbReference type="InterPro" id="IPR037256">
    <property type="entry name" value="ASC_dom_sf"/>
</dbReference>
<reference evidence="3" key="1">
    <citation type="submission" date="2015-04" db="EMBL/GenBank/DDBJ databases">
        <title>The genome sequence of the plant pathogenic Rhizarian Plasmodiophora brassicae reveals insights in its biotrophic life cycle and the origin of chitin synthesis.</title>
        <authorList>
            <person name="Schwelm A."/>
            <person name="Fogelqvist J."/>
            <person name="Knaust A."/>
            <person name="Julke S."/>
            <person name="Lilja T."/>
            <person name="Dhandapani V."/>
            <person name="Bonilla-Rosso G."/>
            <person name="Karlsson M."/>
            <person name="Shevchenko A."/>
            <person name="Choi S.R."/>
            <person name="Kim H.G."/>
            <person name="Park J.Y."/>
            <person name="Lim Y.P."/>
            <person name="Ludwig-Muller J."/>
            <person name="Dixelius C."/>
        </authorList>
    </citation>
    <scope>NUCLEOTIDE SEQUENCE</scope>
    <source>
        <tissue evidence="3">Potato root galls</tissue>
    </source>
</reference>
<dbReference type="Pfam" id="PF16561">
    <property type="entry name" value="AMPK1_CBM"/>
    <property type="match status" value="1"/>
</dbReference>